<dbReference type="CDD" id="cd02440">
    <property type="entry name" value="AdoMet_MTases"/>
    <property type="match status" value="1"/>
</dbReference>
<protein>
    <recommendedName>
        <fullName evidence="4">Methyltransferase small domain-containing protein</fullName>
    </recommendedName>
</protein>
<dbReference type="PANTHER" id="PTHR45875">
    <property type="entry name" value="METHYLTRANSFERASE N6AMT1"/>
    <property type="match status" value="1"/>
</dbReference>
<name>A0A9W6QKT1_9PSEU</name>
<dbReference type="GO" id="GO:0008276">
    <property type="term" value="F:protein methyltransferase activity"/>
    <property type="evidence" value="ECO:0007669"/>
    <property type="project" value="TreeGrafter"/>
</dbReference>
<dbReference type="AlphaFoldDB" id="A0A9W6QKT1"/>
<dbReference type="InterPro" id="IPR052190">
    <property type="entry name" value="Euk-Arch_PrmC-MTase"/>
</dbReference>
<dbReference type="GO" id="GO:0035657">
    <property type="term" value="C:eRF1 methyltransferase complex"/>
    <property type="evidence" value="ECO:0007669"/>
    <property type="project" value="TreeGrafter"/>
</dbReference>
<evidence type="ECO:0000313" key="6">
    <source>
        <dbReference type="Proteomes" id="UP001165042"/>
    </source>
</evidence>
<comment type="caution">
    <text evidence="5">The sequence shown here is derived from an EMBL/GenBank/DDBJ whole genome shotgun (WGS) entry which is preliminary data.</text>
</comment>
<dbReference type="Pfam" id="PF05175">
    <property type="entry name" value="MTS"/>
    <property type="match status" value="1"/>
</dbReference>
<evidence type="ECO:0000256" key="3">
    <source>
        <dbReference type="ARBA" id="ARBA00022691"/>
    </source>
</evidence>
<evidence type="ECO:0000259" key="4">
    <source>
        <dbReference type="Pfam" id="PF05175"/>
    </source>
</evidence>
<dbReference type="SUPFAM" id="SSF53335">
    <property type="entry name" value="S-adenosyl-L-methionine-dependent methyltransferases"/>
    <property type="match status" value="1"/>
</dbReference>
<organism evidence="5 6">
    <name type="scientific">Actinokineospora globicatena</name>
    <dbReference type="NCBI Taxonomy" id="103729"/>
    <lineage>
        <taxon>Bacteria</taxon>
        <taxon>Bacillati</taxon>
        <taxon>Actinomycetota</taxon>
        <taxon>Actinomycetes</taxon>
        <taxon>Pseudonocardiales</taxon>
        <taxon>Pseudonocardiaceae</taxon>
        <taxon>Actinokineospora</taxon>
    </lineage>
</organism>
<keyword evidence="3" id="KW-0949">S-adenosyl-L-methionine</keyword>
<evidence type="ECO:0000256" key="2">
    <source>
        <dbReference type="ARBA" id="ARBA00022679"/>
    </source>
</evidence>
<accession>A0A9W6QKT1</accession>
<dbReference type="RefSeq" id="WP_285608197.1">
    <property type="nucleotide sequence ID" value="NZ_BSSD01000001.1"/>
</dbReference>
<dbReference type="Proteomes" id="UP001165042">
    <property type="component" value="Unassembled WGS sequence"/>
</dbReference>
<dbReference type="PANTHER" id="PTHR45875:SF1">
    <property type="entry name" value="METHYLTRANSFERASE N6AMT1"/>
    <property type="match status" value="1"/>
</dbReference>
<dbReference type="EMBL" id="BSSD01000001">
    <property type="protein sequence ID" value="GLW90309.1"/>
    <property type="molecule type" value="Genomic_DNA"/>
</dbReference>
<dbReference type="GO" id="GO:0032259">
    <property type="term" value="P:methylation"/>
    <property type="evidence" value="ECO:0007669"/>
    <property type="project" value="UniProtKB-KW"/>
</dbReference>
<dbReference type="Gene3D" id="3.40.50.150">
    <property type="entry name" value="Vaccinia Virus protein VP39"/>
    <property type="match status" value="1"/>
</dbReference>
<gene>
    <name evidence="5" type="ORF">Aglo03_11250</name>
</gene>
<dbReference type="InterPro" id="IPR007848">
    <property type="entry name" value="Small_mtfrase_dom"/>
</dbReference>
<dbReference type="InterPro" id="IPR029063">
    <property type="entry name" value="SAM-dependent_MTases_sf"/>
</dbReference>
<keyword evidence="6" id="KW-1185">Reference proteome</keyword>
<reference evidence="5" key="1">
    <citation type="submission" date="2023-02" db="EMBL/GenBank/DDBJ databases">
        <title>Actinokineospora globicatena NBRC 15670.</title>
        <authorList>
            <person name="Ichikawa N."/>
            <person name="Sato H."/>
            <person name="Tonouchi N."/>
        </authorList>
    </citation>
    <scope>NUCLEOTIDE SEQUENCE</scope>
    <source>
        <strain evidence="5">NBRC 15670</strain>
    </source>
</reference>
<evidence type="ECO:0000313" key="5">
    <source>
        <dbReference type="EMBL" id="GLW90309.1"/>
    </source>
</evidence>
<proteinExistence type="predicted"/>
<evidence type="ECO:0000256" key="1">
    <source>
        <dbReference type="ARBA" id="ARBA00022603"/>
    </source>
</evidence>
<sequence length="265" mass="28868">MSEVRDYRRSLERSRNALRTIDRPRTFTLHHREWDMLPGVFSPVCSPTTGVVMELLGLAEPSPVPRTGSFLEIGAGAGLIAVSCALAGCDRVVATDINAEAVRNTALNAERHGVADRVSTRYSDLFAALDPGERFDMIFWSSNYVLAPADYEYQSVHERAYVDAGYATHRRFLAEASHWLTPGGSVVLHFSSRGDLARLLRMAGEHDLGLRTLRTVTNIEGGCEVEHMLVEVTRQQALPHAALPATTLPAAPALPAAARAVLPVA</sequence>
<keyword evidence="2" id="KW-0808">Transferase</keyword>
<keyword evidence="1" id="KW-0489">Methyltransferase</keyword>
<dbReference type="GO" id="GO:0008757">
    <property type="term" value="F:S-adenosylmethionine-dependent methyltransferase activity"/>
    <property type="evidence" value="ECO:0007669"/>
    <property type="project" value="TreeGrafter"/>
</dbReference>
<feature type="domain" description="Methyltransferase small" evidence="4">
    <location>
        <begin position="61"/>
        <end position="138"/>
    </location>
</feature>